<dbReference type="OrthoDB" id="5597211at2759"/>
<proteinExistence type="predicted"/>
<feature type="compositionally biased region" description="Low complexity" evidence="1">
    <location>
        <begin position="18"/>
        <end position="42"/>
    </location>
</feature>
<comment type="caution">
    <text evidence="2">The sequence shown here is derived from an EMBL/GenBank/DDBJ whole genome shotgun (WGS) entry which is preliminary data.</text>
</comment>
<sequence>MLARNASGLAWRLGARWSSSTSSSTSSSAGGSEAAAAVSAGEYPGSKNFRPGKEGYAPGFPPPRGWSGEPKGWKSRAERRAEEESGAAARIAVPAPSAKQTHVPDAARAAADAGRLYRQKMREMRYEYFRESVARGEAKRAADAQKRAEMLVLVRERRDRLKRERREYEDKVLADPLSAANVMNAEGKTVLGNVVDGEPGYALEPPRVAVLQPAEANEQRRQERARNRRLAAERRHEAKIQDLMALFHEAESFVHYDNIDHKIMQFMDSVSFPSRSLAEMFELAQKSGGTVLPAEIAARTDELRNTLQGTAGPQNRLGYDGLVRWLDAHPEDRPDAGSE</sequence>
<feature type="region of interest" description="Disordered" evidence="1">
    <location>
        <begin position="13"/>
        <end position="107"/>
    </location>
</feature>
<accession>A0A9W8H9K8</accession>
<organism evidence="2 3">
    <name type="scientific">Coemansia javaensis</name>
    <dbReference type="NCBI Taxonomy" id="2761396"/>
    <lineage>
        <taxon>Eukaryota</taxon>
        <taxon>Fungi</taxon>
        <taxon>Fungi incertae sedis</taxon>
        <taxon>Zoopagomycota</taxon>
        <taxon>Kickxellomycotina</taxon>
        <taxon>Kickxellomycetes</taxon>
        <taxon>Kickxellales</taxon>
        <taxon>Kickxellaceae</taxon>
        <taxon>Coemansia</taxon>
    </lineage>
</organism>
<evidence type="ECO:0000256" key="1">
    <source>
        <dbReference type="SAM" id="MobiDB-lite"/>
    </source>
</evidence>
<feature type="compositionally biased region" description="Low complexity" evidence="1">
    <location>
        <begin position="86"/>
        <end position="98"/>
    </location>
</feature>
<dbReference type="Pfam" id="PF26163">
    <property type="entry name" value="mS26"/>
    <property type="match status" value="1"/>
</dbReference>
<feature type="compositionally biased region" description="Basic and acidic residues" evidence="1">
    <location>
        <begin position="71"/>
        <end position="83"/>
    </location>
</feature>
<keyword evidence="3" id="KW-1185">Reference proteome</keyword>
<dbReference type="Proteomes" id="UP001140217">
    <property type="component" value="Unassembled WGS sequence"/>
</dbReference>
<dbReference type="InterPro" id="IPR058940">
    <property type="entry name" value="mS26_fungi"/>
</dbReference>
<reference evidence="2" key="1">
    <citation type="submission" date="2022-07" db="EMBL/GenBank/DDBJ databases">
        <title>Phylogenomic reconstructions and comparative analyses of Kickxellomycotina fungi.</title>
        <authorList>
            <person name="Reynolds N.K."/>
            <person name="Stajich J.E."/>
            <person name="Barry K."/>
            <person name="Grigoriev I.V."/>
            <person name="Crous P."/>
            <person name="Smith M.E."/>
        </authorList>
    </citation>
    <scope>NUCLEOTIDE SEQUENCE</scope>
    <source>
        <strain evidence="2">NBRC 105414</strain>
    </source>
</reference>
<gene>
    <name evidence="2" type="ORF">H4R18_005298</name>
</gene>
<dbReference type="AlphaFoldDB" id="A0A9W8H9K8"/>
<protein>
    <submittedName>
        <fullName evidence="2">Uncharacterized protein</fullName>
    </submittedName>
</protein>
<evidence type="ECO:0000313" key="2">
    <source>
        <dbReference type="EMBL" id="KAJ2777144.1"/>
    </source>
</evidence>
<name>A0A9W8H9K8_9FUNG</name>
<evidence type="ECO:0000313" key="3">
    <source>
        <dbReference type="Proteomes" id="UP001140217"/>
    </source>
</evidence>
<dbReference type="EMBL" id="JANBUL010000309">
    <property type="protein sequence ID" value="KAJ2777144.1"/>
    <property type="molecule type" value="Genomic_DNA"/>
</dbReference>